<dbReference type="RefSeq" id="WP_076508319.1">
    <property type="nucleotide sequence ID" value="NZ_FTNY01000004.1"/>
</dbReference>
<dbReference type="NCBIfam" id="TIGR04192">
    <property type="entry name" value="GRASP_w_spasm"/>
    <property type="match status" value="1"/>
</dbReference>
<name>A0A1N7INA0_9FLAO</name>
<protein>
    <submittedName>
        <fullName evidence="2">ATP-GRASP peptide maturase, grasp-with-spasm system</fullName>
    </submittedName>
</protein>
<proteinExistence type="predicted"/>
<dbReference type="InterPro" id="IPR048936">
    <property type="entry name" value="MvdD-like_ATPgrasp"/>
</dbReference>
<evidence type="ECO:0000313" key="2">
    <source>
        <dbReference type="EMBL" id="SIS38540.1"/>
    </source>
</evidence>
<feature type="domain" description="MvdD-like pre-ATP grasp" evidence="1">
    <location>
        <begin position="1"/>
        <end position="124"/>
    </location>
</feature>
<organism evidence="2 3">
    <name type="scientific">Chryseobacterium shigense</name>
    <dbReference type="NCBI Taxonomy" id="297244"/>
    <lineage>
        <taxon>Bacteria</taxon>
        <taxon>Pseudomonadati</taxon>
        <taxon>Bacteroidota</taxon>
        <taxon>Flavobacteriia</taxon>
        <taxon>Flavobacteriales</taxon>
        <taxon>Weeksellaceae</taxon>
        <taxon>Chryseobacterium group</taxon>
        <taxon>Chryseobacterium</taxon>
    </lineage>
</organism>
<dbReference type="AlphaFoldDB" id="A0A1N7INA0"/>
<evidence type="ECO:0000313" key="3">
    <source>
        <dbReference type="Proteomes" id="UP000186373"/>
    </source>
</evidence>
<dbReference type="EMBL" id="FTNY01000004">
    <property type="protein sequence ID" value="SIS38540.1"/>
    <property type="molecule type" value="Genomic_DNA"/>
</dbReference>
<dbReference type="Gene3D" id="3.30.470.20">
    <property type="entry name" value="ATP-grasp fold, B domain"/>
    <property type="match status" value="1"/>
</dbReference>
<dbReference type="SUPFAM" id="SSF56059">
    <property type="entry name" value="Glutathione synthetase ATP-binding domain-like"/>
    <property type="match status" value="1"/>
</dbReference>
<reference evidence="3" key="1">
    <citation type="submission" date="2017-01" db="EMBL/GenBank/DDBJ databases">
        <authorList>
            <person name="Varghese N."/>
            <person name="Submissions S."/>
        </authorList>
    </citation>
    <scope>NUCLEOTIDE SEQUENCE [LARGE SCALE GENOMIC DNA]</scope>
    <source>
        <strain evidence="3">DSM 17126</strain>
    </source>
</reference>
<keyword evidence="3" id="KW-1185">Reference proteome</keyword>
<dbReference type="Proteomes" id="UP000186373">
    <property type="component" value="Unassembled WGS sequence"/>
</dbReference>
<dbReference type="InterPro" id="IPR026455">
    <property type="entry name" value="GRASP_w_spasm"/>
</dbReference>
<dbReference type="Pfam" id="PF21068">
    <property type="entry name" value="ATPgraspMvdD"/>
    <property type="match status" value="1"/>
</dbReference>
<gene>
    <name evidence="2" type="ORF">SAMN05421639_104270</name>
</gene>
<dbReference type="OrthoDB" id="583309at2"/>
<evidence type="ECO:0000259" key="1">
    <source>
        <dbReference type="Pfam" id="PF21068"/>
    </source>
</evidence>
<accession>A0A1N7INA0</accession>
<sequence>MILILSTTHDDDTNVVMEHLANMGESCIRINDVDLFNGTTKIYYKISSPTSLTVENKLFGSVNLSQVRAVWYRKWGNFNKYKDLLDKNISNEMFQYLHSEYYGILKTILYFLNDKKWINHHSKVNRLNKIEMLAIANNIGLKIPSTVIANNFDTEKKDWITKAVNEGAVISHNQKKFPLMTVEYNNSTVSFFPSLFQQHIYKEYELRIFHLNGKNYPMAVFSQNDEQTSVDFRNYNQNKPNRFVPYQLPEDLNHKICQLMKACHIDTGSIDIIKGVDGEYYFLEINPSGQFRMTSYHCNYSLHYEIAKQLKKMNDE</sequence>